<dbReference type="EMBL" id="JAIWYP010000005">
    <property type="protein sequence ID" value="KAH3822111.1"/>
    <property type="molecule type" value="Genomic_DNA"/>
</dbReference>
<dbReference type="AlphaFoldDB" id="A0A9D4JRY9"/>
<keyword evidence="2" id="KW-1185">Reference proteome</keyword>
<sequence length="124" mass="13999">MAEPTYHIKRYKRHVDEAKRAGEIDLSQILRKAEKPIEVNNLMDLDERDLEHDSEGIIEQDADKVVPPDWMSQATSSLPTPSASTPVYAFQQVEKPAEINAISVARVTHRSSGQFRQQPQTCGQ</sequence>
<evidence type="ECO:0000313" key="2">
    <source>
        <dbReference type="Proteomes" id="UP000828390"/>
    </source>
</evidence>
<name>A0A9D4JRY9_DREPO</name>
<comment type="caution">
    <text evidence="1">The sequence shown here is derived from an EMBL/GenBank/DDBJ whole genome shotgun (WGS) entry which is preliminary data.</text>
</comment>
<reference evidence="1" key="2">
    <citation type="submission" date="2020-11" db="EMBL/GenBank/DDBJ databases">
        <authorList>
            <person name="McCartney M.A."/>
            <person name="Auch B."/>
            <person name="Kono T."/>
            <person name="Mallez S."/>
            <person name="Becker A."/>
            <person name="Gohl D.M."/>
            <person name="Silverstein K.A.T."/>
            <person name="Koren S."/>
            <person name="Bechman K.B."/>
            <person name="Herman A."/>
            <person name="Abrahante J.E."/>
            <person name="Garbe J."/>
        </authorList>
    </citation>
    <scope>NUCLEOTIDE SEQUENCE</scope>
    <source>
        <strain evidence="1">Duluth1</strain>
        <tissue evidence="1">Whole animal</tissue>
    </source>
</reference>
<evidence type="ECO:0000313" key="1">
    <source>
        <dbReference type="EMBL" id="KAH3822111.1"/>
    </source>
</evidence>
<proteinExistence type="predicted"/>
<organism evidence="1 2">
    <name type="scientific">Dreissena polymorpha</name>
    <name type="common">Zebra mussel</name>
    <name type="synonym">Mytilus polymorpha</name>
    <dbReference type="NCBI Taxonomy" id="45954"/>
    <lineage>
        <taxon>Eukaryota</taxon>
        <taxon>Metazoa</taxon>
        <taxon>Spiralia</taxon>
        <taxon>Lophotrochozoa</taxon>
        <taxon>Mollusca</taxon>
        <taxon>Bivalvia</taxon>
        <taxon>Autobranchia</taxon>
        <taxon>Heteroconchia</taxon>
        <taxon>Euheterodonta</taxon>
        <taxon>Imparidentia</taxon>
        <taxon>Neoheterodontei</taxon>
        <taxon>Myida</taxon>
        <taxon>Dreissenoidea</taxon>
        <taxon>Dreissenidae</taxon>
        <taxon>Dreissena</taxon>
    </lineage>
</organism>
<accession>A0A9D4JRY9</accession>
<gene>
    <name evidence="1" type="ORF">DPMN_123882</name>
</gene>
<reference evidence="1" key="1">
    <citation type="journal article" date="2019" name="bioRxiv">
        <title>The Genome of the Zebra Mussel, Dreissena polymorpha: A Resource for Invasive Species Research.</title>
        <authorList>
            <person name="McCartney M.A."/>
            <person name="Auch B."/>
            <person name="Kono T."/>
            <person name="Mallez S."/>
            <person name="Zhang Y."/>
            <person name="Obille A."/>
            <person name="Becker A."/>
            <person name="Abrahante J.E."/>
            <person name="Garbe J."/>
            <person name="Badalamenti J.P."/>
            <person name="Herman A."/>
            <person name="Mangelson H."/>
            <person name="Liachko I."/>
            <person name="Sullivan S."/>
            <person name="Sone E.D."/>
            <person name="Koren S."/>
            <person name="Silverstein K.A.T."/>
            <person name="Beckman K.B."/>
            <person name="Gohl D.M."/>
        </authorList>
    </citation>
    <scope>NUCLEOTIDE SEQUENCE</scope>
    <source>
        <strain evidence="1">Duluth1</strain>
        <tissue evidence="1">Whole animal</tissue>
    </source>
</reference>
<dbReference type="Proteomes" id="UP000828390">
    <property type="component" value="Unassembled WGS sequence"/>
</dbReference>
<protein>
    <submittedName>
        <fullName evidence="1">Uncharacterized protein</fullName>
    </submittedName>
</protein>